<dbReference type="Proteomes" id="UP000828390">
    <property type="component" value="Unassembled WGS sequence"/>
</dbReference>
<evidence type="ECO:0000313" key="1">
    <source>
        <dbReference type="EMBL" id="KAH3885782.1"/>
    </source>
</evidence>
<protein>
    <submittedName>
        <fullName evidence="1">Uncharacterized protein</fullName>
    </submittedName>
</protein>
<evidence type="ECO:0000313" key="2">
    <source>
        <dbReference type="Proteomes" id="UP000828390"/>
    </source>
</evidence>
<dbReference type="EMBL" id="JAIWYP010000001">
    <property type="protein sequence ID" value="KAH3885782.1"/>
    <property type="molecule type" value="Genomic_DNA"/>
</dbReference>
<keyword evidence="2" id="KW-1185">Reference proteome</keyword>
<name>A0A9D4S0X0_DREPO</name>
<reference evidence="1" key="1">
    <citation type="journal article" date="2019" name="bioRxiv">
        <title>The Genome of the Zebra Mussel, Dreissena polymorpha: A Resource for Invasive Species Research.</title>
        <authorList>
            <person name="McCartney M.A."/>
            <person name="Auch B."/>
            <person name="Kono T."/>
            <person name="Mallez S."/>
            <person name="Zhang Y."/>
            <person name="Obille A."/>
            <person name="Becker A."/>
            <person name="Abrahante J.E."/>
            <person name="Garbe J."/>
            <person name="Badalamenti J.P."/>
            <person name="Herman A."/>
            <person name="Mangelson H."/>
            <person name="Liachko I."/>
            <person name="Sullivan S."/>
            <person name="Sone E.D."/>
            <person name="Koren S."/>
            <person name="Silverstein K.A.T."/>
            <person name="Beckman K.B."/>
            <person name="Gohl D.M."/>
        </authorList>
    </citation>
    <scope>NUCLEOTIDE SEQUENCE</scope>
    <source>
        <strain evidence="1">Duluth1</strain>
        <tissue evidence="1">Whole animal</tissue>
    </source>
</reference>
<dbReference type="AlphaFoldDB" id="A0A9D4S0X0"/>
<gene>
    <name evidence="1" type="ORF">DPMN_009780</name>
</gene>
<sequence length="64" mass="7144">MCFQENPNPQPYVQKVPRPTEGAYSRIHQPTFPVLDEDKVAAIIEDGISNQTQNNKCVLTSIGD</sequence>
<organism evidence="1 2">
    <name type="scientific">Dreissena polymorpha</name>
    <name type="common">Zebra mussel</name>
    <name type="synonym">Mytilus polymorpha</name>
    <dbReference type="NCBI Taxonomy" id="45954"/>
    <lineage>
        <taxon>Eukaryota</taxon>
        <taxon>Metazoa</taxon>
        <taxon>Spiralia</taxon>
        <taxon>Lophotrochozoa</taxon>
        <taxon>Mollusca</taxon>
        <taxon>Bivalvia</taxon>
        <taxon>Autobranchia</taxon>
        <taxon>Heteroconchia</taxon>
        <taxon>Euheterodonta</taxon>
        <taxon>Imparidentia</taxon>
        <taxon>Neoheterodontei</taxon>
        <taxon>Myida</taxon>
        <taxon>Dreissenoidea</taxon>
        <taxon>Dreissenidae</taxon>
        <taxon>Dreissena</taxon>
    </lineage>
</organism>
<reference evidence="1" key="2">
    <citation type="submission" date="2020-11" db="EMBL/GenBank/DDBJ databases">
        <authorList>
            <person name="McCartney M.A."/>
            <person name="Auch B."/>
            <person name="Kono T."/>
            <person name="Mallez S."/>
            <person name="Becker A."/>
            <person name="Gohl D.M."/>
            <person name="Silverstein K.A.T."/>
            <person name="Koren S."/>
            <person name="Bechman K.B."/>
            <person name="Herman A."/>
            <person name="Abrahante J.E."/>
            <person name="Garbe J."/>
        </authorList>
    </citation>
    <scope>NUCLEOTIDE SEQUENCE</scope>
    <source>
        <strain evidence="1">Duluth1</strain>
        <tissue evidence="1">Whole animal</tissue>
    </source>
</reference>
<accession>A0A9D4S0X0</accession>
<proteinExistence type="predicted"/>
<comment type="caution">
    <text evidence="1">The sequence shown here is derived from an EMBL/GenBank/DDBJ whole genome shotgun (WGS) entry which is preliminary data.</text>
</comment>